<dbReference type="SUPFAM" id="SSF48403">
    <property type="entry name" value="Ankyrin repeat"/>
    <property type="match status" value="1"/>
</dbReference>
<evidence type="ECO:0000313" key="1">
    <source>
        <dbReference type="EMBL" id="RUR19578.1"/>
    </source>
</evidence>
<gene>
    <name evidence="1" type="ORF">ELY20_15705</name>
</gene>
<organism evidence="1 2">
    <name type="scientific">Legionella qingyii</name>
    <dbReference type="NCBI Taxonomy" id="2184757"/>
    <lineage>
        <taxon>Bacteria</taxon>
        <taxon>Pseudomonadati</taxon>
        <taxon>Pseudomonadota</taxon>
        <taxon>Gammaproteobacteria</taxon>
        <taxon>Legionellales</taxon>
        <taxon>Legionellaceae</taxon>
        <taxon>Legionella</taxon>
    </lineage>
</organism>
<dbReference type="InterPro" id="IPR036770">
    <property type="entry name" value="Ankyrin_rpt-contain_sf"/>
</dbReference>
<proteinExistence type="predicted"/>
<dbReference type="Proteomes" id="UP000287374">
    <property type="component" value="Unassembled WGS sequence"/>
</dbReference>
<reference evidence="1 2" key="1">
    <citation type="submission" date="2018-12" db="EMBL/GenBank/DDBJ databases">
        <title>Legionella sp,whole genome shotgun sequence.</title>
        <authorList>
            <person name="Wu H."/>
        </authorList>
    </citation>
    <scope>NUCLEOTIDE SEQUENCE [LARGE SCALE GENOMIC DNA]</scope>
    <source>
        <strain evidence="2">km489</strain>
    </source>
</reference>
<evidence type="ECO:0000313" key="2">
    <source>
        <dbReference type="Proteomes" id="UP000287374"/>
    </source>
</evidence>
<sequence length="511" mass="59027">MASSERNVRKIIFNDKIVAFINKPDVHFDEVDALLGEELSLTPPGRALEQLTDFLHLVSFIKTKRFSNPFWALRVFADINTNLEARKALVKAMRLAPEQYDKIYDLICYLAQKNRLVRYTELSHVTPVRFSMDRGNSDSIYMEEHSEWYLIFDVFGLCKSLPHQLIPLLAELLIEANLSVEDLLALDSFFKFIDKHGLLQKEIIGPMLPQLRYKNSIEKLQSLLIYLRDNDLLKPNILEHTLPLLHHLNALKNFFAIYLTELQSIDSSQEILKNLNLYCQLSVHNPYSYDDEVSTNTPLHQAIIERNPSKLQHALSLANPKFLLTTSYENTALVLACKLADKEAARHILKKMRELDCTVNHADSQGMTALHWARFYHFNDLSMELIAAGAQEELKAANGKKSAYFAKHQFTLNDFKIEGREIIEAFFKLTNSVLTDITFHADKIALNLNLTTPEELMSLYHRDEGAQIRSSNRFYLFFKAFRPRLIEWLEKQRELDLQSEHATVARRSTVG</sequence>
<dbReference type="Gene3D" id="1.25.40.20">
    <property type="entry name" value="Ankyrin repeat-containing domain"/>
    <property type="match status" value="1"/>
</dbReference>
<dbReference type="InterPro" id="IPR050019">
    <property type="entry name" value="T4SS_AnkQ"/>
</dbReference>
<protein>
    <submittedName>
        <fullName evidence="1">Ankyrin repeat domain-containing protein</fullName>
    </submittedName>
</protein>
<name>A0ABY0CDU0_9GAMM</name>
<comment type="caution">
    <text evidence="1">The sequence shown here is derived from an EMBL/GenBank/DDBJ whole genome shotgun (WGS) entry which is preliminary data.</text>
</comment>
<accession>A0ABY0CDU0</accession>
<dbReference type="RefSeq" id="WP_126955745.1">
    <property type="nucleotide sequence ID" value="NZ_RZGW01000030.1"/>
</dbReference>
<keyword evidence="2" id="KW-1185">Reference proteome</keyword>
<dbReference type="NCBIfam" id="NF043027">
    <property type="entry name" value="T4SS_AnkQ"/>
    <property type="match status" value="1"/>
</dbReference>
<dbReference type="EMBL" id="RZGX01000028">
    <property type="protein sequence ID" value="RUR19578.1"/>
    <property type="molecule type" value="Genomic_DNA"/>
</dbReference>